<evidence type="ECO:0000256" key="13">
    <source>
        <dbReference type="RuleBase" id="RU000363"/>
    </source>
</evidence>
<evidence type="ECO:0000256" key="12">
    <source>
        <dbReference type="HAMAP-Rule" id="MF_03107"/>
    </source>
</evidence>
<keyword evidence="4 12" id="KW-0256">Endoplasmic reticulum</keyword>
<accession>A0A9P6HEC6</accession>
<dbReference type="PRINTS" id="PR00080">
    <property type="entry name" value="SDRFAMILY"/>
</dbReference>
<comment type="catalytic activity">
    <reaction evidence="12">
        <text>a very-long-chain (3R)-3-hydroxyacyl-CoA + NADP(+) = a very-long-chain 3-oxoacyl-CoA + NADPH + H(+)</text>
        <dbReference type="Rhea" id="RHEA:48680"/>
        <dbReference type="ChEBI" id="CHEBI:15378"/>
        <dbReference type="ChEBI" id="CHEBI:57783"/>
        <dbReference type="ChEBI" id="CHEBI:58349"/>
        <dbReference type="ChEBI" id="CHEBI:85440"/>
        <dbReference type="ChEBI" id="CHEBI:90725"/>
        <dbReference type="EC" id="1.1.1.330"/>
    </reaction>
</comment>
<dbReference type="PANTHER" id="PTHR43086">
    <property type="entry name" value="VERY-LONG-CHAIN 3-OXOOACYL-COA REDUCTASE"/>
    <property type="match status" value="1"/>
</dbReference>
<dbReference type="EMBL" id="WIUZ02000007">
    <property type="protein sequence ID" value="KAF9785177.1"/>
    <property type="molecule type" value="Genomic_DNA"/>
</dbReference>
<dbReference type="InterPro" id="IPR036291">
    <property type="entry name" value="NAD(P)-bd_dom_sf"/>
</dbReference>
<dbReference type="InterPro" id="IPR020904">
    <property type="entry name" value="Sc_DH/Rdtase_CS"/>
</dbReference>
<dbReference type="PROSITE" id="PS00061">
    <property type="entry name" value="ADH_SHORT"/>
    <property type="match status" value="1"/>
</dbReference>
<dbReference type="GO" id="GO:0045703">
    <property type="term" value="F:ketoreductase activity"/>
    <property type="evidence" value="ECO:0007669"/>
    <property type="project" value="UniProtKB-UniRule"/>
</dbReference>
<evidence type="ECO:0000256" key="7">
    <source>
        <dbReference type="ARBA" id="ARBA00022989"/>
    </source>
</evidence>
<dbReference type="CDD" id="cd05356">
    <property type="entry name" value="17beta-HSD1_like_SDR_c"/>
    <property type="match status" value="1"/>
</dbReference>
<dbReference type="Proteomes" id="UP000736335">
    <property type="component" value="Unassembled WGS sequence"/>
</dbReference>
<sequence>MDAVISFVKENPTCAFFYALGGFTFLKFAIKTLVVFSETFVLPGTNLKNFGAGKGSWAGRDRCTFLCIARLTRWIVVTGASDGIGREYAIQLAKKGFNVLTVARNETALKSVTDEIASGTQGKAQSKTVVLDVSKSDHPGWEQLQQVLSEIRVSVLVNNVGKSHAHPVYFAEAESSELSDIIAINVNATVRITRMVLPGMVKQQNGLVLNIGSFSGVVPSPMLATYSGAKAFIDTFSTALAEEVQKDGILVQCINPYFVVSKMSKIRKPSVMIPTPDAFVRASLNKVGLSGGARFVGRPAASAPYWSHSLLEYFIGVLGWKQATVVYSHKLHRSIRKRVDKKLAREAKAQ</sequence>
<keyword evidence="5 12" id="KW-0276">Fatty acid metabolism</keyword>
<comment type="pathway">
    <text evidence="1">Lipid metabolism; fatty acid biosynthesis.</text>
</comment>
<keyword evidence="15" id="KW-1185">Reference proteome</keyword>
<dbReference type="PIRSF" id="PIRSF000126">
    <property type="entry name" value="11-beta-HSD1"/>
    <property type="match status" value="1"/>
</dbReference>
<name>A0A9P6HEC6_9AGAM</name>
<dbReference type="PRINTS" id="PR00081">
    <property type="entry name" value="GDHRDH"/>
</dbReference>
<dbReference type="GO" id="GO:0030497">
    <property type="term" value="P:fatty acid elongation"/>
    <property type="evidence" value="ECO:0007669"/>
    <property type="project" value="UniProtKB-UniRule"/>
</dbReference>
<feature type="binding site" evidence="12">
    <location>
        <position position="213"/>
    </location>
    <ligand>
        <name>substrate</name>
    </ligand>
</feature>
<keyword evidence="6 12" id="KW-0521">NADP</keyword>
<feature type="active site" description="Proton acceptor" evidence="12">
    <location>
        <position position="226"/>
    </location>
</feature>
<evidence type="ECO:0000256" key="2">
    <source>
        <dbReference type="ARBA" id="ARBA00022516"/>
    </source>
</evidence>
<keyword evidence="2 12" id="KW-0444">Lipid biosynthesis</keyword>
<organism evidence="14 15">
    <name type="scientific">Thelephora terrestris</name>
    <dbReference type="NCBI Taxonomy" id="56493"/>
    <lineage>
        <taxon>Eukaryota</taxon>
        <taxon>Fungi</taxon>
        <taxon>Dikarya</taxon>
        <taxon>Basidiomycota</taxon>
        <taxon>Agaricomycotina</taxon>
        <taxon>Agaricomycetes</taxon>
        <taxon>Thelephorales</taxon>
        <taxon>Thelephoraceae</taxon>
        <taxon>Thelephora</taxon>
    </lineage>
</organism>
<comment type="caution">
    <text evidence="14">The sequence shown here is derived from an EMBL/GenBank/DDBJ whole genome shotgun (WGS) entry which is preliminary data.</text>
</comment>
<dbReference type="Gene3D" id="3.40.50.720">
    <property type="entry name" value="NAD(P)-binding Rossmann-like Domain"/>
    <property type="match status" value="1"/>
</dbReference>
<keyword evidence="3 12" id="KW-0812">Transmembrane</keyword>
<dbReference type="EC" id="1.1.1.330" evidence="12"/>
<evidence type="ECO:0000256" key="1">
    <source>
        <dbReference type="ARBA" id="ARBA00005194"/>
    </source>
</evidence>
<evidence type="ECO:0000256" key="6">
    <source>
        <dbReference type="ARBA" id="ARBA00022857"/>
    </source>
</evidence>
<dbReference type="FunFam" id="3.40.50.720:FF:000137">
    <property type="entry name" value="Hydroxysteroid (17-beta) dehydrogenase 3"/>
    <property type="match status" value="1"/>
</dbReference>
<protein>
    <recommendedName>
        <fullName evidence="12">Very-long-chain 3-oxoacyl-CoA reductase</fullName>
        <ecNumber evidence="12">1.1.1.330</ecNumber>
    </recommendedName>
    <alternativeName>
        <fullName evidence="12">3-ketoacyl-CoA reductase</fullName>
        <shortName evidence="12">3-ketoreductase</shortName>
        <shortName evidence="12">KAR</shortName>
    </alternativeName>
    <alternativeName>
        <fullName evidence="12">Microsomal beta-keto-reductase</fullName>
    </alternativeName>
</protein>
<dbReference type="GO" id="GO:0005789">
    <property type="term" value="C:endoplasmic reticulum membrane"/>
    <property type="evidence" value="ECO:0007669"/>
    <property type="project" value="UniProtKB-SubCell"/>
</dbReference>
<gene>
    <name evidence="14" type="ORF">BJ322DRAFT_1020752</name>
</gene>
<proteinExistence type="inferred from homology"/>
<evidence type="ECO:0000256" key="10">
    <source>
        <dbReference type="ARBA" id="ARBA00023136"/>
    </source>
</evidence>
<dbReference type="HAMAP" id="MF_03107">
    <property type="entry name" value="3_ketoreductase"/>
    <property type="match status" value="1"/>
</dbReference>
<dbReference type="AlphaFoldDB" id="A0A9P6HEC6"/>
<evidence type="ECO:0000256" key="8">
    <source>
        <dbReference type="ARBA" id="ARBA00023002"/>
    </source>
</evidence>
<reference evidence="14" key="2">
    <citation type="submission" date="2020-11" db="EMBL/GenBank/DDBJ databases">
        <authorList>
            <consortium name="DOE Joint Genome Institute"/>
            <person name="Kuo A."/>
            <person name="Miyauchi S."/>
            <person name="Kiss E."/>
            <person name="Drula E."/>
            <person name="Kohler A."/>
            <person name="Sanchez-Garcia M."/>
            <person name="Andreopoulos B."/>
            <person name="Barry K.W."/>
            <person name="Bonito G."/>
            <person name="Buee M."/>
            <person name="Carver A."/>
            <person name="Chen C."/>
            <person name="Cichocki N."/>
            <person name="Clum A."/>
            <person name="Culley D."/>
            <person name="Crous P.W."/>
            <person name="Fauchery L."/>
            <person name="Girlanda M."/>
            <person name="Hayes R."/>
            <person name="Keri Z."/>
            <person name="Labutti K."/>
            <person name="Lipzen A."/>
            <person name="Lombard V."/>
            <person name="Magnuson J."/>
            <person name="Maillard F."/>
            <person name="Morin E."/>
            <person name="Murat C."/>
            <person name="Nolan M."/>
            <person name="Ohm R."/>
            <person name="Pangilinan J."/>
            <person name="Pereira M."/>
            <person name="Perotto S."/>
            <person name="Peter M."/>
            <person name="Riley R."/>
            <person name="Sitrit Y."/>
            <person name="Stielow B."/>
            <person name="Szollosi G."/>
            <person name="Zifcakova L."/>
            <person name="Stursova M."/>
            <person name="Spatafora J.W."/>
            <person name="Tedersoo L."/>
            <person name="Vaario L.-M."/>
            <person name="Yamada A."/>
            <person name="Yan M."/>
            <person name="Wang P."/>
            <person name="Xu J."/>
            <person name="Bruns T."/>
            <person name="Baldrian P."/>
            <person name="Vilgalys R."/>
            <person name="Henrissat B."/>
            <person name="Grigoriev I.V."/>
            <person name="Hibbett D."/>
            <person name="Nagy L.G."/>
            <person name="Martin F.M."/>
        </authorList>
    </citation>
    <scope>NUCLEOTIDE SEQUENCE</scope>
    <source>
        <strain evidence="14">UH-Tt-Lm1</strain>
    </source>
</reference>
<comment type="function">
    <text evidence="12">Component of the microsomal membrane bound fatty acid elongation system, which produces the 26-carbon very long-chain fatty acids (VLCFA) from palmitate. Catalyzes the reduction of the 3-ketoacyl-CoA intermediate that is formed in each cycle of fatty acid elongation. VLCFAs serve as precursors for ceramide and sphingolipids.</text>
</comment>
<evidence type="ECO:0000313" key="14">
    <source>
        <dbReference type="EMBL" id="KAF9785177.1"/>
    </source>
</evidence>
<dbReference type="OrthoDB" id="5545019at2759"/>
<dbReference type="GO" id="GO:0141040">
    <property type="term" value="F:very-long-chain 3-oxoacyl-CoA reductase activity"/>
    <property type="evidence" value="ECO:0007669"/>
    <property type="project" value="UniProtKB-EC"/>
</dbReference>
<evidence type="ECO:0000313" key="15">
    <source>
        <dbReference type="Proteomes" id="UP000736335"/>
    </source>
</evidence>
<reference evidence="14" key="1">
    <citation type="journal article" date="2020" name="Nat. Commun.">
        <title>Large-scale genome sequencing of mycorrhizal fungi provides insights into the early evolution of symbiotic traits.</title>
        <authorList>
            <person name="Miyauchi S."/>
            <person name="Kiss E."/>
            <person name="Kuo A."/>
            <person name="Drula E."/>
            <person name="Kohler A."/>
            <person name="Sanchez-Garcia M."/>
            <person name="Morin E."/>
            <person name="Andreopoulos B."/>
            <person name="Barry K.W."/>
            <person name="Bonito G."/>
            <person name="Buee M."/>
            <person name="Carver A."/>
            <person name="Chen C."/>
            <person name="Cichocki N."/>
            <person name="Clum A."/>
            <person name="Culley D."/>
            <person name="Crous P.W."/>
            <person name="Fauchery L."/>
            <person name="Girlanda M."/>
            <person name="Hayes R.D."/>
            <person name="Keri Z."/>
            <person name="LaButti K."/>
            <person name="Lipzen A."/>
            <person name="Lombard V."/>
            <person name="Magnuson J."/>
            <person name="Maillard F."/>
            <person name="Murat C."/>
            <person name="Nolan M."/>
            <person name="Ohm R.A."/>
            <person name="Pangilinan J."/>
            <person name="Pereira M.F."/>
            <person name="Perotto S."/>
            <person name="Peter M."/>
            <person name="Pfister S."/>
            <person name="Riley R."/>
            <person name="Sitrit Y."/>
            <person name="Stielow J.B."/>
            <person name="Szollosi G."/>
            <person name="Zifcakova L."/>
            <person name="Stursova M."/>
            <person name="Spatafora J.W."/>
            <person name="Tedersoo L."/>
            <person name="Vaario L.M."/>
            <person name="Yamada A."/>
            <person name="Yan M."/>
            <person name="Wang P."/>
            <person name="Xu J."/>
            <person name="Bruns T."/>
            <person name="Baldrian P."/>
            <person name="Vilgalys R."/>
            <person name="Dunand C."/>
            <person name="Henrissat B."/>
            <person name="Grigoriev I.V."/>
            <person name="Hibbett D."/>
            <person name="Nagy L.G."/>
            <person name="Martin F.M."/>
        </authorList>
    </citation>
    <scope>NUCLEOTIDE SEQUENCE</scope>
    <source>
        <strain evidence="14">UH-Tt-Lm1</strain>
    </source>
</reference>
<dbReference type="InterPro" id="IPR027533">
    <property type="entry name" value="3_ketoreductase_fungal"/>
</dbReference>
<comment type="subcellular location">
    <subcellularLocation>
        <location evidence="12">Endoplasmic reticulum membrane</location>
        <topology evidence="12">Single-pass membrane protein</topology>
    </subcellularLocation>
</comment>
<dbReference type="InterPro" id="IPR002347">
    <property type="entry name" value="SDR_fam"/>
</dbReference>
<keyword evidence="7 12" id="KW-1133">Transmembrane helix</keyword>
<dbReference type="Pfam" id="PF00106">
    <property type="entry name" value="adh_short"/>
    <property type="match status" value="1"/>
</dbReference>
<evidence type="ECO:0000256" key="5">
    <source>
        <dbReference type="ARBA" id="ARBA00022832"/>
    </source>
</evidence>
<evidence type="ECO:0000256" key="9">
    <source>
        <dbReference type="ARBA" id="ARBA00023098"/>
    </source>
</evidence>
<evidence type="ECO:0000256" key="11">
    <source>
        <dbReference type="ARBA" id="ARBA00023160"/>
    </source>
</evidence>
<dbReference type="PANTHER" id="PTHR43086:SF2">
    <property type="entry name" value="HYDROXYSTEROID DEHYDROGENASE-LIKE PROTEIN 1"/>
    <property type="match status" value="1"/>
</dbReference>
<keyword evidence="9 12" id="KW-0443">Lipid metabolism</keyword>
<evidence type="ECO:0000256" key="3">
    <source>
        <dbReference type="ARBA" id="ARBA00022692"/>
    </source>
</evidence>
<keyword evidence="8 12" id="KW-0560">Oxidoreductase</keyword>
<keyword evidence="11 12" id="KW-0275">Fatty acid biosynthesis</keyword>
<evidence type="ECO:0000256" key="4">
    <source>
        <dbReference type="ARBA" id="ARBA00022824"/>
    </source>
</evidence>
<comment type="similarity">
    <text evidence="12 13">Belongs to the short-chain dehydrogenases/reductases (SDR) family.</text>
</comment>
<dbReference type="SUPFAM" id="SSF51735">
    <property type="entry name" value="NAD(P)-binding Rossmann-fold domains"/>
    <property type="match status" value="1"/>
</dbReference>
<keyword evidence="10 12" id="KW-0472">Membrane</keyword>